<feature type="signal peptide" evidence="1">
    <location>
        <begin position="1"/>
        <end position="18"/>
    </location>
</feature>
<organism evidence="2 3">
    <name type="scientific">Salibacter halophilus</name>
    <dbReference type="NCBI Taxonomy" id="1803916"/>
    <lineage>
        <taxon>Bacteria</taxon>
        <taxon>Pseudomonadati</taxon>
        <taxon>Bacteroidota</taxon>
        <taxon>Flavobacteriia</taxon>
        <taxon>Flavobacteriales</taxon>
        <taxon>Salibacteraceae</taxon>
        <taxon>Salibacter</taxon>
    </lineage>
</organism>
<dbReference type="NCBIfam" id="NF047658">
    <property type="entry name" value="HYC_CC_PP"/>
    <property type="match status" value="1"/>
</dbReference>
<feature type="chain" id="PRO_5026840630" evidence="1">
    <location>
        <begin position="19"/>
        <end position="155"/>
    </location>
</feature>
<dbReference type="RefSeq" id="WP_151167191.1">
    <property type="nucleotide sequence ID" value="NZ_WACR01000004.1"/>
</dbReference>
<comment type="caution">
    <text evidence="2">The sequence shown here is derived from an EMBL/GenBank/DDBJ whole genome shotgun (WGS) entry which is preliminary data.</text>
</comment>
<reference evidence="2 3" key="1">
    <citation type="submission" date="2019-09" db="EMBL/GenBank/DDBJ databases">
        <title>Genomes of Cryomorphaceae.</title>
        <authorList>
            <person name="Bowman J.P."/>
        </authorList>
    </citation>
    <scope>NUCLEOTIDE SEQUENCE [LARGE SCALE GENOMIC DNA]</scope>
    <source>
        <strain evidence="2 3">KCTC 52047</strain>
    </source>
</reference>
<keyword evidence="3" id="KW-1185">Reference proteome</keyword>
<evidence type="ECO:0000313" key="2">
    <source>
        <dbReference type="EMBL" id="KAB1064871.1"/>
    </source>
</evidence>
<keyword evidence="1" id="KW-0732">Signal</keyword>
<sequence length="155" mass="17730">MLKLKSAFISILSLVVIASSFSFTIERHFCSGKHVDSAIFTEASCEVHQSNCNNCHKAEKPKKGCQHHDHDKKKSNSGCCEREITSVIGNDYQITIPEIINIKKVEQIQDDFFAYSPVIGQNLNQLKFGGYAKIFHYLRPNLRLDRYVLFESYLL</sequence>
<gene>
    <name evidence="2" type="ORF">F3059_05810</name>
</gene>
<dbReference type="AlphaFoldDB" id="A0A6N6M7Z4"/>
<evidence type="ECO:0000313" key="3">
    <source>
        <dbReference type="Proteomes" id="UP000435357"/>
    </source>
</evidence>
<proteinExistence type="predicted"/>
<accession>A0A6N6M7Z4</accession>
<dbReference type="EMBL" id="WACR01000004">
    <property type="protein sequence ID" value="KAB1064871.1"/>
    <property type="molecule type" value="Genomic_DNA"/>
</dbReference>
<name>A0A6N6M7Z4_9FLAO</name>
<dbReference type="Proteomes" id="UP000435357">
    <property type="component" value="Unassembled WGS sequence"/>
</dbReference>
<dbReference type="InterPro" id="IPR058060">
    <property type="entry name" value="HYC_CC_PP"/>
</dbReference>
<evidence type="ECO:0000256" key="1">
    <source>
        <dbReference type="SAM" id="SignalP"/>
    </source>
</evidence>
<protein>
    <submittedName>
        <fullName evidence="2">Uncharacterized protein</fullName>
    </submittedName>
</protein>